<feature type="region of interest" description="Disordered" evidence="1">
    <location>
        <begin position="218"/>
        <end position="242"/>
    </location>
</feature>
<keyword evidence="3" id="KW-1185">Reference proteome</keyword>
<evidence type="ECO:0000313" key="3">
    <source>
        <dbReference type="Proteomes" id="UP001295423"/>
    </source>
</evidence>
<dbReference type="Proteomes" id="UP001295423">
    <property type="component" value="Unassembled WGS sequence"/>
</dbReference>
<organism evidence="2 3">
    <name type="scientific">Cylindrotheca closterium</name>
    <dbReference type="NCBI Taxonomy" id="2856"/>
    <lineage>
        <taxon>Eukaryota</taxon>
        <taxon>Sar</taxon>
        <taxon>Stramenopiles</taxon>
        <taxon>Ochrophyta</taxon>
        <taxon>Bacillariophyta</taxon>
        <taxon>Bacillariophyceae</taxon>
        <taxon>Bacillariophycidae</taxon>
        <taxon>Bacillariales</taxon>
        <taxon>Bacillariaceae</taxon>
        <taxon>Cylindrotheca</taxon>
    </lineage>
</organism>
<name>A0AAD2G362_9STRA</name>
<gene>
    <name evidence="2" type="ORF">CYCCA115_LOCUS19003</name>
</gene>
<dbReference type="AlphaFoldDB" id="A0AAD2G362"/>
<evidence type="ECO:0000256" key="1">
    <source>
        <dbReference type="SAM" id="MobiDB-lite"/>
    </source>
</evidence>
<dbReference type="EMBL" id="CAKOGP040002080">
    <property type="protein sequence ID" value="CAJ1961027.1"/>
    <property type="molecule type" value="Genomic_DNA"/>
</dbReference>
<comment type="caution">
    <text evidence="2">The sequence shown here is derived from an EMBL/GenBank/DDBJ whole genome shotgun (WGS) entry which is preliminary data.</text>
</comment>
<sequence length="489" mass="53389">MTSFPLQANVLLQGLVKMPDLNDKKGVVKGPLENGRHQVYVEDMSKTFALKPTNLKYEGRSASSLSIKELKAVLETQNGSDSGLTGIDKSELQSKVTDLGFSEEKIAEVLAVANAPSPRSAARAAATPAVDPTQAANQLANMSPDQLRQQAMAMKSMDPNTLRRANPQFANLSDFQIRQAADQMLMMANNPEMLKQASSQIKNMSPEEVQRMQNQVANNGVPPAEGQKKVKKSSAKANNGQPMHAQYQEASNKMANMTPEELKQQASMMRSMDPDTIRKLNPQLAHMNDNQIREAASQFEMMASNPEMFKMAMDQMKNLSPEEMENLQKGMPAGGGTGTDASGNGGANAEMSAEMLKNMDKKQLKSMLNMVKDNPDMLKQFSGMSGMSEDKLKGFIDQFSQMDDDKLDSAVSMMQKAAAAKDLWSKADKKTGGNLLKIVIASALLFTFLFFKWLFGGSSAVSESKILNEALNTMEGEAVPPDSEPESEF</sequence>
<accession>A0AAD2G362</accession>
<evidence type="ECO:0000313" key="2">
    <source>
        <dbReference type="EMBL" id="CAJ1961027.1"/>
    </source>
</evidence>
<proteinExistence type="predicted"/>
<protein>
    <submittedName>
        <fullName evidence="2">Uncharacterized protein</fullName>
    </submittedName>
</protein>
<reference evidence="2" key="1">
    <citation type="submission" date="2023-08" db="EMBL/GenBank/DDBJ databases">
        <authorList>
            <person name="Audoor S."/>
            <person name="Bilcke G."/>
        </authorList>
    </citation>
    <scope>NUCLEOTIDE SEQUENCE</scope>
</reference>